<dbReference type="PANTHER" id="PTHR46528">
    <property type="entry name" value="PROTEIN SON"/>
    <property type="match status" value="1"/>
</dbReference>
<evidence type="ECO:0000256" key="1">
    <source>
        <dbReference type="SAM" id="MobiDB-lite"/>
    </source>
</evidence>
<accession>A0A0Y0CEW8</accession>
<dbReference type="GO" id="GO:0051726">
    <property type="term" value="P:regulation of cell cycle"/>
    <property type="evidence" value="ECO:0007669"/>
    <property type="project" value="InterPro"/>
</dbReference>
<reference evidence="2 3" key="1">
    <citation type="submission" date="2015-08" db="EMBL/GenBank/DDBJ databases">
        <authorList>
            <person name="Babu N.S."/>
            <person name="Beckwith C.J."/>
            <person name="Beseler K.G."/>
            <person name="Brison A."/>
            <person name="Carone J.V."/>
            <person name="Caskin T.P."/>
            <person name="Diamond M."/>
            <person name="Durham M.E."/>
            <person name="Foxe J.M."/>
            <person name="Go M."/>
            <person name="Henderson B.A."/>
            <person name="Jones I.B."/>
            <person name="McGettigan J.A."/>
            <person name="Micheletti S.J."/>
            <person name="Nasrallah M.E."/>
            <person name="Ortiz D."/>
            <person name="Piller C.R."/>
            <person name="Privatt S.R."/>
            <person name="Schneider S.L."/>
            <person name="Sharp S."/>
            <person name="Smith T.C."/>
            <person name="Stanton J.D."/>
            <person name="Ullery H.E."/>
            <person name="Wilson R.J."/>
            <person name="Serrano M.G."/>
            <person name="Buck G."/>
            <person name="Lee V."/>
            <person name="Wang Y."/>
            <person name="Carvalho R."/>
            <person name="Voegtly L."/>
            <person name="Shi R."/>
            <person name="Duckworth R."/>
            <person name="Johnson A."/>
            <person name="Loviza R."/>
            <person name="Walstead R."/>
            <person name="Shah Z."/>
            <person name="Kiflezghi M."/>
            <person name="Wade K."/>
            <person name="Ball S.L."/>
            <person name="Bradley K.W."/>
            <person name="Asai D.J."/>
            <person name="Bowman C.A."/>
            <person name="Russell D.A."/>
            <person name="Pope W.H."/>
            <person name="Jacobs-Sera D."/>
            <person name="Hendrix R.W."/>
            <person name="Hatfull G.F."/>
        </authorList>
    </citation>
    <scope>NUCLEOTIDE SEQUENCE [LARGE SCALE GENOMIC DNA]</scope>
    <source>
        <strain evidence="2">SY</strain>
    </source>
</reference>
<organism evidence="2 3">
    <name type="scientific">Cyprinid herpesvirus 2</name>
    <name type="common">CyHV-2</name>
    <dbReference type="NCBI Taxonomy" id="317878"/>
    <lineage>
        <taxon>Viruses</taxon>
        <taxon>Duplodnaviria</taxon>
        <taxon>Heunggongvirae</taxon>
        <taxon>Peploviricota</taxon>
        <taxon>Herviviricetes</taxon>
        <taxon>Herpesvirales</taxon>
        <taxon>Alloherpesviridae</taxon>
        <taxon>Cyvirus</taxon>
        <taxon>Cyvirus cyprinidallo2</taxon>
    </lineage>
</organism>
<feature type="compositionally biased region" description="Basic and acidic residues" evidence="1">
    <location>
        <begin position="790"/>
        <end position="800"/>
    </location>
</feature>
<feature type="compositionally biased region" description="Basic residues" evidence="1">
    <location>
        <begin position="554"/>
        <end position="575"/>
    </location>
</feature>
<evidence type="ECO:0000313" key="3">
    <source>
        <dbReference type="Proteomes" id="UP000142765"/>
    </source>
</evidence>
<feature type="compositionally biased region" description="Low complexity" evidence="1">
    <location>
        <begin position="863"/>
        <end position="874"/>
    </location>
</feature>
<feature type="compositionally biased region" description="Basic and acidic residues" evidence="1">
    <location>
        <begin position="617"/>
        <end position="628"/>
    </location>
</feature>
<dbReference type="EMBL" id="KT387800">
    <property type="protein sequence ID" value="AMB21666.1"/>
    <property type="molecule type" value="Genomic_DNA"/>
</dbReference>
<feature type="region of interest" description="Disordered" evidence="1">
    <location>
        <begin position="541"/>
        <end position="678"/>
    </location>
</feature>
<dbReference type="Proteomes" id="UP000142765">
    <property type="component" value="Segment"/>
</dbReference>
<dbReference type="PANTHER" id="PTHR46528:SF1">
    <property type="entry name" value="PROTEIN SON"/>
    <property type="match status" value="1"/>
</dbReference>
<feature type="compositionally biased region" description="Acidic residues" evidence="1">
    <location>
        <begin position="725"/>
        <end position="734"/>
    </location>
</feature>
<feature type="region of interest" description="Disordered" evidence="1">
    <location>
        <begin position="700"/>
        <end position="809"/>
    </location>
</feature>
<feature type="region of interest" description="Disordered" evidence="1">
    <location>
        <begin position="817"/>
        <end position="836"/>
    </location>
</feature>
<dbReference type="InterPro" id="IPR032922">
    <property type="entry name" value="SON"/>
</dbReference>
<proteinExistence type="predicted"/>
<dbReference type="GO" id="GO:0003723">
    <property type="term" value="F:RNA binding"/>
    <property type="evidence" value="ECO:0007669"/>
    <property type="project" value="InterPro"/>
</dbReference>
<name>A0A0Y0CEW8_CYHV2</name>
<feature type="compositionally biased region" description="Basic and acidic residues" evidence="1">
    <location>
        <begin position="761"/>
        <end position="783"/>
    </location>
</feature>
<sequence length="1166" mass="133501">MAAEQPSSSTSQRYDDEEEEEDFDVIKVPDDLCRQAILAGLTPLDISLLTESIRRNTAAPSESVDLPRSSFLKKYPEFKDLPDSAIYGKPLPYVCGDSSWFETRTITMGARPPMLRYSSTTKPQDLLSTDFLVLEDKLESGTRRPVLKAFRQIYHCHFDYRFLASSIVIDTLMQDSTYWKDVLKRCWTSDEYGFYKNYQTDKNYCYKSNTSYGENILKEPSKIGYKKLKNFLMLATEVAVYHFLHSMKSSNVKPKEPNSDMITAANRLSALLQPVRVVPPSFRVPKDLKFALEMLGSRYLDLLVVYIRNFTTKTTPEMPSDLVRMFEKMTLKKCVNTGTAVKRAKLLTRSALLFVPVEASVLAGFLLCDPKTRPINGDNDLFYPTAAYQDMVRQTWTLRQIGHFTEELVFKHYSKVRWSKLIDGLSELRQLFPVKVREIIRAHDIKLLRQPVASCDVVLCDESDMDSDEEYEPDENGYFPYEIPGSAVRMADGVNTVITTRKIPAPNDPAYEETTEDEDDEEDVIIPRRKAKQKVIIRSRYDDDEEEEDDDPRKSKKKKDRKEKKKDKKSKKEKRKEKEAPTVQEPEAQQAAEDPVPSLSPPPQQKITALPTIDPDQDPRPYQDDRGGLELTESLVGQQRDDPPVFDIPQFNLPPGVELTGTQQQQQQQQPPLVPDLSFKIPDAEDAAFKVPDVPDKTFVFVGESDQKQQHRRQKTTIRRKNKDESDDSGGEDEDRSRARSRSRSRDPVKDKTTTTLLLKNLDKKDERKEQRKLEKQQEERREQRRRQQKEKESSKEQRKQVRTKTPLELLAQYDYENGEFSGKRPEKVADEVPDSFDDTDWDKILDVRLKSTVVSNTEDDASSVSSAMTAMTDESTGGNNMSALRKRVRKRGATTTVLSNEKPPPKTYRSTPRDALEASSLLNLSNMCCVDSVRQPMDNEDLDVGSPEAVMPEMFIPENLPPRNYQVASVYSNLAQVAVVEQQLPRLLSTTTAAYFDRPLKHDELTDTFIRCTDIRIIYRLITMIGRVGELEEACRTLLSLLVDAAPQQGIPGAREGTGLFLAVCEKVDSYYRRLLTRSLETSTDDTVDQYKDALQEDIDAYIRVANKFILFIWQLIKKIFTSEQRRAFQCFYVNIAANPLMIRNNILKATGRGPQNFYSTVSVD</sequence>
<evidence type="ECO:0000313" key="2">
    <source>
        <dbReference type="EMBL" id="AMB21666.1"/>
    </source>
</evidence>
<feature type="compositionally biased region" description="Basic and acidic residues" evidence="1">
    <location>
        <begin position="822"/>
        <end position="831"/>
    </location>
</feature>
<feature type="compositionally biased region" description="Basic and acidic residues" evidence="1">
    <location>
        <begin position="744"/>
        <end position="753"/>
    </location>
</feature>
<feature type="compositionally biased region" description="Polar residues" evidence="1">
    <location>
        <begin position="1"/>
        <end position="12"/>
    </location>
</feature>
<gene>
    <name evidence="2" type="ORF">CyHV2_ORF97</name>
</gene>
<feature type="compositionally biased region" description="Acidic residues" evidence="1">
    <location>
        <begin position="510"/>
        <end position="524"/>
    </location>
</feature>
<feature type="compositionally biased region" description="Basic residues" evidence="1">
    <location>
        <begin position="710"/>
        <end position="721"/>
    </location>
</feature>
<feature type="region of interest" description="Disordered" evidence="1">
    <location>
        <begin position="1"/>
        <end position="22"/>
    </location>
</feature>
<feature type="region of interest" description="Disordered" evidence="1">
    <location>
        <begin position="861"/>
        <end position="913"/>
    </location>
</feature>
<dbReference type="GO" id="GO:0043484">
    <property type="term" value="P:regulation of RNA splicing"/>
    <property type="evidence" value="ECO:0007669"/>
    <property type="project" value="InterPro"/>
</dbReference>
<protein>
    <submittedName>
        <fullName evidence="2">ORF97</fullName>
    </submittedName>
</protein>
<feature type="region of interest" description="Disordered" evidence="1">
    <location>
        <begin position="500"/>
        <end position="527"/>
    </location>
</feature>